<dbReference type="Gene3D" id="3.10.450.50">
    <property type="match status" value="1"/>
</dbReference>
<comment type="caution">
    <text evidence="1">The sequence shown here is derived from an EMBL/GenBank/DDBJ whole genome shotgun (WGS) entry which is preliminary data.</text>
</comment>
<dbReference type="AlphaFoldDB" id="A0A317P3I7"/>
<dbReference type="RefSeq" id="WP_244198032.1">
    <property type="nucleotide sequence ID" value="NZ_JBFAHU010000004.1"/>
</dbReference>
<evidence type="ECO:0000313" key="1">
    <source>
        <dbReference type="EMBL" id="PWV81014.1"/>
    </source>
</evidence>
<dbReference type="Proteomes" id="UP000246410">
    <property type="component" value="Unassembled WGS sequence"/>
</dbReference>
<protein>
    <recommendedName>
        <fullName evidence="3">SnoaL-like protein</fullName>
    </recommendedName>
</protein>
<evidence type="ECO:0000313" key="2">
    <source>
        <dbReference type="Proteomes" id="UP000246410"/>
    </source>
</evidence>
<sequence length="141" mass="15679">MTEDPAGEYVARFRRATVDNDIPAMLDTMTEDAELVSPISGRMVFRGRADLTPLLTIIYRTLRDLRWADTVGTGDTRVLLGEARFGPFPLTEALVLELAPDGRIRRLRPHLRPLGAILAFTLWLGPAMARHPAVVRRAAGF</sequence>
<dbReference type="EMBL" id="QGTL01000001">
    <property type="protein sequence ID" value="PWV81014.1"/>
    <property type="molecule type" value="Genomic_DNA"/>
</dbReference>
<organism evidence="1 2">
    <name type="scientific">Nocardia neocaledoniensis</name>
    <dbReference type="NCBI Taxonomy" id="236511"/>
    <lineage>
        <taxon>Bacteria</taxon>
        <taxon>Bacillati</taxon>
        <taxon>Actinomycetota</taxon>
        <taxon>Actinomycetes</taxon>
        <taxon>Mycobacteriales</taxon>
        <taxon>Nocardiaceae</taxon>
        <taxon>Nocardia</taxon>
    </lineage>
</organism>
<reference evidence="1 2" key="1">
    <citation type="submission" date="2018-05" db="EMBL/GenBank/DDBJ databases">
        <title>Genomic Encyclopedia of Type Strains, Phase IV (KMG-IV): sequencing the most valuable type-strain genomes for metagenomic binning, comparative biology and taxonomic classification.</title>
        <authorList>
            <person name="Goeker M."/>
        </authorList>
    </citation>
    <scope>NUCLEOTIDE SEQUENCE [LARGE SCALE GENOMIC DNA]</scope>
    <source>
        <strain evidence="1 2">DSM 44717</strain>
    </source>
</reference>
<name>A0A317P3I7_9NOCA</name>
<proteinExistence type="predicted"/>
<dbReference type="SUPFAM" id="SSF54427">
    <property type="entry name" value="NTF2-like"/>
    <property type="match status" value="1"/>
</dbReference>
<gene>
    <name evidence="1" type="ORF">DFR69_101350</name>
</gene>
<accession>A0A317P3I7</accession>
<keyword evidence="2" id="KW-1185">Reference proteome</keyword>
<dbReference type="InterPro" id="IPR032710">
    <property type="entry name" value="NTF2-like_dom_sf"/>
</dbReference>
<evidence type="ECO:0008006" key="3">
    <source>
        <dbReference type="Google" id="ProtNLM"/>
    </source>
</evidence>